<comment type="caution">
    <text evidence="2">The sequence shown here is derived from an EMBL/GenBank/DDBJ whole genome shotgun (WGS) entry which is preliminary data.</text>
</comment>
<evidence type="ECO:0000256" key="1">
    <source>
        <dbReference type="SAM" id="MobiDB-lite"/>
    </source>
</evidence>
<feature type="compositionally biased region" description="Basic residues" evidence="1">
    <location>
        <begin position="1"/>
        <end position="20"/>
    </location>
</feature>
<keyword evidence="3" id="KW-1185">Reference proteome</keyword>
<feature type="non-terminal residue" evidence="2">
    <location>
        <position position="114"/>
    </location>
</feature>
<feature type="region of interest" description="Disordered" evidence="1">
    <location>
        <begin position="94"/>
        <end position="114"/>
    </location>
</feature>
<evidence type="ECO:0000313" key="2">
    <source>
        <dbReference type="EMBL" id="GCC47705.1"/>
    </source>
</evidence>
<feature type="compositionally biased region" description="Basic and acidic residues" evidence="1">
    <location>
        <begin position="25"/>
        <end position="43"/>
    </location>
</feature>
<organism evidence="2 3">
    <name type="scientific">Chiloscyllium punctatum</name>
    <name type="common">Brownbanded bambooshark</name>
    <name type="synonym">Hemiscyllium punctatum</name>
    <dbReference type="NCBI Taxonomy" id="137246"/>
    <lineage>
        <taxon>Eukaryota</taxon>
        <taxon>Metazoa</taxon>
        <taxon>Chordata</taxon>
        <taxon>Craniata</taxon>
        <taxon>Vertebrata</taxon>
        <taxon>Chondrichthyes</taxon>
        <taxon>Elasmobranchii</taxon>
        <taxon>Galeomorphii</taxon>
        <taxon>Galeoidea</taxon>
        <taxon>Orectolobiformes</taxon>
        <taxon>Hemiscylliidae</taxon>
        <taxon>Chiloscyllium</taxon>
    </lineage>
</organism>
<reference evidence="2 3" key="1">
    <citation type="journal article" date="2018" name="Nat. Ecol. Evol.">
        <title>Shark genomes provide insights into elasmobranch evolution and the origin of vertebrates.</title>
        <authorList>
            <person name="Hara Y"/>
            <person name="Yamaguchi K"/>
            <person name="Onimaru K"/>
            <person name="Kadota M"/>
            <person name="Koyanagi M"/>
            <person name="Keeley SD"/>
            <person name="Tatsumi K"/>
            <person name="Tanaka K"/>
            <person name="Motone F"/>
            <person name="Kageyama Y"/>
            <person name="Nozu R"/>
            <person name="Adachi N"/>
            <person name="Nishimura O"/>
            <person name="Nakagawa R"/>
            <person name="Tanegashima C"/>
            <person name="Kiyatake I"/>
            <person name="Matsumoto R"/>
            <person name="Murakumo K"/>
            <person name="Nishida K"/>
            <person name="Terakita A"/>
            <person name="Kuratani S"/>
            <person name="Sato K"/>
            <person name="Hyodo S Kuraku.S."/>
        </authorList>
    </citation>
    <scope>NUCLEOTIDE SEQUENCE [LARGE SCALE GENOMIC DNA]</scope>
</reference>
<feature type="region of interest" description="Disordered" evidence="1">
    <location>
        <begin position="1"/>
        <end position="43"/>
    </location>
</feature>
<dbReference type="Proteomes" id="UP000287033">
    <property type="component" value="Unassembled WGS sequence"/>
</dbReference>
<gene>
    <name evidence="2" type="ORF">chiPu_0031971</name>
</gene>
<dbReference type="AlphaFoldDB" id="A0A401TYK3"/>
<protein>
    <submittedName>
        <fullName evidence="2">Uncharacterized protein</fullName>
    </submittedName>
</protein>
<proteinExistence type="predicted"/>
<sequence length="114" mass="13554">MTRRNLLHHRGMVRRRRLRAQRGLGRADHQRERDRDQDEDHHQLVVVRERDDLRLCRHHPVGHRAAGIGVEVDHARYVGHLQRVVERVDLLGELGVDPPPRFSELRDHDRDADR</sequence>
<dbReference type="EMBL" id="BEZZ01223929">
    <property type="protein sequence ID" value="GCC47705.1"/>
    <property type="molecule type" value="Genomic_DNA"/>
</dbReference>
<evidence type="ECO:0000313" key="3">
    <source>
        <dbReference type="Proteomes" id="UP000287033"/>
    </source>
</evidence>
<name>A0A401TYK3_CHIPU</name>
<accession>A0A401TYK3</accession>
<feature type="compositionally biased region" description="Basic and acidic residues" evidence="1">
    <location>
        <begin position="103"/>
        <end position="114"/>
    </location>
</feature>